<evidence type="ECO:0000256" key="2">
    <source>
        <dbReference type="ARBA" id="ARBA00010139"/>
    </source>
</evidence>
<dbReference type="AlphaFoldDB" id="R4YPZ4"/>
<dbReference type="KEGG" id="oai:OLEAN_C11570"/>
<evidence type="ECO:0000256" key="7">
    <source>
        <dbReference type="ARBA" id="ARBA00023033"/>
    </source>
</evidence>
<keyword evidence="3" id="KW-0285">Flavoprotein</keyword>
<keyword evidence="4" id="KW-0274">FAD</keyword>
<keyword evidence="7 9" id="KW-0503">Monooxygenase</keyword>
<comment type="similarity">
    <text evidence="2">Belongs to the FAD-binding monooxygenase family.</text>
</comment>
<dbReference type="HOGENOM" id="CLU_032067_2_0_6"/>
<evidence type="ECO:0000256" key="4">
    <source>
        <dbReference type="ARBA" id="ARBA00022827"/>
    </source>
</evidence>
<dbReference type="FunFam" id="3.50.50.60:FF:000228">
    <property type="entry name" value="FAD-containing monooxygenase EthA"/>
    <property type="match status" value="1"/>
</dbReference>
<dbReference type="GO" id="GO:0050660">
    <property type="term" value="F:flavin adenine dinucleotide binding"/>
    <property type="evidence" value="ECO:0007669"/>
    <property type="project" value="InterPro"/>
</dbReference>
<organism evidence="9 10">
    <name type="scientific">Oleispira antarctica RB-8</name>
    <dbReference type="NCBI Taxonomy" id="698738"/>
    <lineage>
        <taxon>Bacteria</taxon>
        <taxon>Pseudomonadati</taxon>
        <taxon>Pseudomonadota</taxon>
        <taxon>Gammaproteobacteria</taxon>
        <taxon>Oceanospirillales</taxon>
        <taxon>Oceanospirillaceae</taxon>
        <taxon>Oleispira</taxon>
    </lineage>
</organism>
<dbReference type="Pfam" id="PF00743">
    <property type="entry name" value="FMO-like"/>
    <property type="match status" value="1"/>
</dbReference>
<dbReference type="PRINTS" id="PR00469">
    <property type="entry name" value="PNDRDTASEII"/>
</dbReference>
<reference evidence="9 10" key="1">
    <citation type="journal article" date="2013" name="Nat. Commun.">
        <title>Genome sequence and functional genomic analysis of the oil-degrading bacterium Oleispira antarctica.</title>
        <authorList>
            <person name="Kube M."/>
            <person name="Chernikova T.N."/>
            <person name="Al-Ramahi Y."/>
            <person name="Beloqui A."/>
            <person name="Lopez-Cortez N."/>
            <person name="Guazzaroni M.E."/>
            <person name="Heipieper H.J."/>
            <person name="Klages S."/>
            <person name="Kotsyurbenko O.R."/>
            <person name="Langer I."/>
            <person name="Nechitaylo T.Y."/>
            <person name="Lunsdorf H."/>
            <person name="Fernandez M."/>
            <person name="Juarez S."/>
            <person name="Ciordia S."/>
            <person name="Singer A."/>
            <person name="Kagan O."/>
            <person name="Egorova O."/>
            <person name="Petit P.A."/>
            <person name="Stogios P."/>
            <person name="Kim Y."/>
            <person name="Tchigvintsev A."/>
            <person name="Flick R."/>
            <person name="Denaro R."/>
            <person name="Genovese M."/>
            <person name="Albar J.P."/>
            <person name="Reva O.N."/>
            <person name="Martinez-Gomariz M."/>
            <person name="Tran H."/>
            <person name="Ferrer M."/>
            <person name="Savchenko A."/>
            <person name="Yakunin A.F."/>
            <person name="Yakimov M.M."/>
            <person name="Golyshina O.V."/>
            <person name="Reinhardt R."/>
            <person name="Golyshin P.N."/>
        </authorList>
    </citation>
    <scope>NUCLEOTIDE SEQUENCE [LARGE SCALE GENOMIC DNA]</scope>
</reference>
<keyword evidence="5" id="KW-0521">NADP</keyword>
<feature type="region of interest" description="Disordered" evidence="8">
    <location>
        <begin position="496"/>
        <end position="519"/>
    </location>
</feature>
<dbReference type="InterPro" id="IPR036188">
    <property type="entry name" value="FAD/NAD-bd_sf"/>
</dbReference>
<evidence type="ECO:0000313" key="9">
    <source>
        <dbReference type="EMBL" id="CCK75333.1"/>
    </source>
</evidence>
<feature type="compositionally biased region" description="Basic and acidic residues" evidence="8">
    <location>
        <begin position="499"/>
        <end position="519"/>
    </location>
</feature>
<dbReference type="InterPro" id="IPR051820">
    <property type="entry name" value="FAD-binding_MO"/>
</dbReference>
<dbReference type="EMBL" id="FO203512">
    <property type="protein sequence ID" value="CCK75333.1"/>
    <property type="molecule type" value="Genomic_DNA"/>
</dbReference>
<dbReference type="Proteomes" id="UP000032749">
    <property type="component" value="Chromosome"/>
</dbReference>
<gene>
    <name evidence="9" type="ORF">OLEAN_C11570</name>
</gene>
<dbReference type="PATRIC" id="fig|698738.3.peg.1201"/>
<evidence type="ECO:0000256" key="8">
    <source>
        <dbReference type="SAM" id="MobiDB-lite"/>
    </source>
</evidence>
<dbReference type="GO" id="GO:0050661">
    <property type="term" value="F:NADP binding"/>
    <property type="evidence" value="ECO:0007669"/>
    <property type="project" value="InterPro"/>
</dbReference>
<evidence type="ECO:0000313" key="10">
    <source>
        <dbReference type="Proteomes" id="UP000032749"/>
    </source>
</evidence>
<sequence>MSAHSKGSNPDTDVLIIGAGISGIGLAYYLQRDQPNKRFTILESRGDIGGTWDLFRYPGIRSDSDLYTFGYEFKPWKSPKAIADAGSIMDYLREAVDENQIQKKIRFNSRVVNANWSSEDAHWRVEFTDTATGKTEVMTARWLFSAAGYYRYDEGFTPNFNGRENFKGQIIHPQTWPEDLDYQGKKVVVIGSGATAVTLVPAMADKAEHVTMLQRTPTYVVSLPTEDPIANVIKKIFPEKLAYKMVRSKNINLSRWWWGFCQRFPNAARKLIRLGNKKLLPKDYPVDTHFNPPYNPWDQRLCAVTDGDLFESISKGDASIVTDHIDTFTEKGIKLKSGQQLDADIVITATGLNVQLFGGIDYTVDGEPIDYPKSVAYKSLMLSGVPNFAYAIGYTNSSWTLKIGLICEHLCRIMEHMTEQDKLICQPELPDPNMPTRPLLDFGAGYVQRAIDNLPRRGMSAPWDVAMDYKVDAKNLRFGSVTDDCLKFYASAKAPLKSAEAKKDSPSKQKTQAKAEAEV</sequence>
<dbReference type="PANTHER" id="PTHR43872">
    <property type="entry name" value="MONOOXYGENASE, PUTATIVE (AFU_ORTHOLOGUE AFUA_8G02570)-RELATED"/>
    <property type="match status" value="1"/>
</dbReference>
<evidence type="ECO:0000256" key="1">
    <source>
        <dbReference type="ARBA" id="ARBA00001974"/>
    </source>
</evidence>
<dbReference type="Pfam" id="PF13450">
    <property type="entry name" value="NAD_binding_8"/>
    <property type="match status" value="1"/>
</dbReference>
<evidence type="ECO:0000256" key="3">
    <source>
        <dbReference type="ARBA" id="ARBA00022630"/>
    </source>
</evidence>
<dbReference type="Gene3D" id="3.50.50.60">
    <property type="entry name" value="FAD/NAD(P)-binding domain"/>
    <property type="match status" value="1"/>
</dbReference>
<accession>R4YPZ4</accession>
<comment type="cofactor">
    <cofactor evidence="1">
        <name>FAD</name>
        <dbReference type="ChEBI" id="CHEBI:57692"/>
    </cofactor>
</comment>
<dbReference type="SUPFAM" id="SSF51905">
    <property type="entry name" value="FAD/NAD(P)-binding domain"/>
    <property type="match status" value="1"/>
</dbReference>
<keyword evidence="6 9" id="KW-0560">Oxidoreductase</keyword>
<dbReference type="GO" id="GO:0018667">
    <property type="term" value="F:cyclohexanone monooxygenase activity"/>
    <property type="evidence" value="ECO:0007669"/>
    <property type="project" value="UniProtKB-EC"/>
</dbReference>
<dbReference type="OrthoDB" id="312624at2"/>
<dbReference type="PANTHER" id="PTHR43872:SF1">
    <property type="entry name" value="MONOOXYGENASE, PUTATIVE (AFU_ORTHOLOGUE AFUA_8G02570)-RELATED"/>
    <property type="match status" value="1"/>
</dbReference>
<keyword evidence="10" id="KW-1185">Reference proteome</keyword>
<dbReference type="GO" id="GO:0004499">
    <property type="term" value="F:N,N-dimethylaniline monooxygenase activity"/>
    <property type="evidence" value="ECO:0007669"/>
    <property type="project" value="InterPro"/>
</dbReference>
<evidence type="ECO:0000256" key="6">
    <source>
        <dbReference type="ARBA" id="ARBA00023002"/>
    </source>
</evidence>
<proteinExistence type="inferred from homology"/>
<dbReference type="EC" id="1.14.13.22" evidence="9"/>
<dbReference type="InterPro" id="IPR020946">
    <property type="entry name" value="Flavin_mOase-like"/>
</dbReference>
<evidence type="ECO:0000256" key="5">
    <source>
        <dbReference type="ARBA" id="ARBA00022857"/>
    </source>
</evidence>
<name>R4YPZ4_OLEAN</name>
<protein>
    <submittedName>
        <fullName evidence="9">Cyclohexanone monooxygenase, probable</fullName>
        <ecNumber evidence="9">1.14.13.22</ecNumber>
    </submittedName>
</protein>
<dbReference type="STRING" id="698738.OLEAN_C11570"/>